<dbReference type="EMBL" id="VIRS01000044">
    <property type="protein sequence ID" value="TQS40278.1"/>
    <property type="molecule type" value="Genomic_DNA"/>
</dbReference>
<protein>
    <submittedName>
        <fullName evidence="1">FAD/NAD(P)-binding protein</fullName>
    </submittedName>
</protein>
<dbReference type="RefSeq" id="WP_142709336.1">
    <property type="nucleotide sequence ID" value="NZ_VIRS01000044.1"/>
</dbReference>
<reference evidence="1 2" key="1">
    <citation type="submission" date="2019-07" db="EMBL/GenBank/DDBJ databases">
        <title>Cryptosporangium phraense sp. nov., isolated from plant litter.</title>
        <authorList>
            <person name="Suriyachadkun C."/>
        </authorList>
    </citation>
    <scope>NUCLEOTIDE SEQUENCE [LARGE SCALE GENOMIC DNA]</scope>
    <source>
        <strain evidence="1 2">A-T 5661</strain>
    </source>
</reference>
<dbReference type="InParanoid" id="A0A545AG18"/>
<accession>A0A545AG18</accession>
<dbReference type="OrthoDB" id="3653265at2"/>
<comment type="caution">
    <text evidence="1">The sequence shown here is derived from an EMBL/GenBank/DDBJ whole genome shotgun (WGS) entry which is preliminary data.</text>
</comment>
<gene>
    <name evidence="1" type="ORF">FL583_35770</name>
</gene>
<sequence length="299" mass="31229">MHRVVLVGAGSRGTDLLERLTASGSPLQIDVVDPRPGPLPDAVRVHRTTAVDLVDTAGGPDGPQSVALASGCPLDADVVLLAQGRPGTRPTPEQWARADFADWHGLRYRRPREGDAIDLTDVPAGVDVLLRDAGALTGDLIAPLTLGRGGHYSYGEYRPSGGEPRIHLLPSGRPEWTLSLGPAWAERRAALIRAGVAIPHPAGEPVRPDAARAAFVLGPVASRTLIEPDTADGPLRASADPLLRTLAERGELAGWSGTGALLDRHGRAHPRRFAFGRLTGVTAPALDVVLGAVPAAVPA</sequence>
<keyword evidence="2" id="KW-1185">Reference proteome</keyword>
<organism evidence="1 2">
    <name type="scientific">Cryptosporangium phraense</name>
    <dbReference type="NCBI Taxonomy" id="2593070"/>
    <lineage>
        <taxon>Bacteria</taxon>
        <taxon>Bacillati</taxon>
        <taxon>Actinomycetota</taxon>
        <taxon>Actinomycetes</taxon>
        <taxon>Cryptosporangiales</taxon>
        <taxon>Cryptosporangiaceae</taxon>
        <taxon>Cryptosporangium</taxon>
    </lineage>
</organism>
<evidence type="ECO:0000313" key="1">
    <source>
        <dbReference type="EMBL" id="TQS40278.1"/>
    </source>
</evidence>
<dbReference type="InterPro" id="IPR036188">
    <property type="entry name" value="FAD/NAD-bd_sf"/>
</dbReference>
<dbReference type="AlphaFoldDB" id="A0A545AG18"/>
<proteinExistence type="predicted"/>
<dbReference type="Proteomes" id="UP000317982">
    <property type="component" value="Unassembled WGS sequence"/>
</dbReference>
<evidence type="ECO:0000313" key="2">
    <source>
        <dbReference type="Proteomes" id="UP000317982"/>
    </source>
</evidence>
<name>A0A545AG18_9ACTN</name>
<dbReference type="SUPFAM" id="SSF51905">
    <property type="entry name" value="FAD/NAD(P)-binding domain"/>
    <property type="match status" value="1"/>
</dbReference>